<evidence type="ECO:0000313" key="1">
    <source>
        <dbReference type="EMBL" id="KIO78602.1"/>
    </source>
</evidence>
<dbReference type="CDD" id="cd00754">
    <property type="entry name" value="Ubl_MoaD"/>
    <property type="match status" value="1"/>
</dbReference>
<dbReference type="InterPro" id="IPR016155">
    <property type="entry name" value="Mopterin_synth/thiamin_S_b"/>
</dbReference>
<dbReference type="InterPro" id="IPR003749">
    <property type="entry name" value="ThiS/MoaD-like"/>
</dbReference>
<comment type="caution">
    <text evidence="1">The sequence shown here is derived from an EMBL/GenBank/DDBJ whole genome shotgun (WGS) entry which is preliminary data.</text>
</comment>
<proteinExistence type="predicted"/>
<dbReference type="Gene3D" id="3.10.20.30">
    <property type="match status" value="1"/>
</dbReference>
<accession>A0A0D0GN22</accession>
<sequence>MKVEILLFGRLTEILGSTHLLLEGLADTNAVCCHLEEQFPDLKQVKYKVAVDQLIIHGNKRLTDGMTVALMPPFSGG</sequence>
<dbReference type="EMBL" id="JXRA01000008">
    <property type="protein sequence ID" value="KIO78602.1"/>
    <property type="molecule type" value="Genomic_DNA"/>
</dbReference>
<dbReference type="RefSeq" id="WP_041878010.1">
    <property type="nucleotide sequence ID" value="NZ_CP157278.1"/>
</dbReference>
<protein>
    <recommendedName>
        <fullName evidence="3">MoaD protein</fullName>
    </recommendedName>
</protein>
<name>A0A0D0GN22_9SPHI</name>
<reference evidence="1 2" key="1">
    <citation type="submission" date="2015-01" db="EMBL/GenBank/DDBJ databases">
        <title>Draft genome sequence of Pedobacter sp. NL19 isolated from sludge of an effluent treatment pond in an abandoned uranium mine.</title>
        <authorList>
            <person name="Santos T."/>
            <person name="Caetano T."/>
            <person name="Covas C."/>
            <person name="Cruz A."/>
            <person name="Mendo S."/>
        </authorList>
    </citation>
    <scope>NUCLEOTIDE SEQUENCE [LARGE SCALE GENOMIC DNA]</scope>
    <source>
        <strain evidence="1 2">NL19</strain>
    </source>
</reference>
<dbReference type="Proteomes" id="UP000032049">
    <property type="component" value="Unassembled WGS sequence"/>
</dbReference>
<dbReference type="Pfam" id="PF02597">
    <property type="entry name" value="ThiS"/>
    <property type="match status" value="1"/>
</dbReference>
<organism evidence="1 2">
    <name type="scientific">Pedobacter lusitanus</name>
    <dbReference type="NCBI Taxonomy" id="1503925"/>
    <lineage>
        <taxon>Bacteria</taxon>
        <taxon>Pseudomonadati</taxon>
        <taxon>Bacteroidota</taxon>
        <taxon>Sphingobacteriia</taxon>
        <taxon>Sphingobacteriales</taxon>
        <taxon>Sphingobacteriaceae</taxon>
        <taxon>Pedobacter</taxon>
    </lineage>
</organism>
<dbReference type="SUPFAM" id="SSF54285">
    <property type="entry name" value="MoaD/ThiS"/>
    <property type="match status" value="1"/>
</dbReference>
<evidence type="ECO:0008006" key="3">
    <source>
        <dbReference type="Google" id="ProtNLM"/>
    </source>
</evidence>
<dbReference type="STRING" id="1503925.TH53_02260"/>
<evidence type="ECO:0000313" key="2">
    <source>
        <dbReference type="Proteomes" id="UP000032049"/>
    </source>
</evidence>
<dbReference type="InterPro" id="IPR012675">
    <property type="entry name" value="Beta-grasp_dom_sf"/>
</dbReference>
<dbReference type="OrthoDB" id="1191081at2"/>
<dbReference type="AlphaFoldDB" id="A0A0D0GN22"/>
<keyword evidence="2" id="KW-1185">Reference proteome</keyword>
<gene>
    <name evidence="1" type="ORF">TH53_02260</name>
</gene>